<organism evidence="2 3">
    <name type="scientific">Acanthamoeba castellanii (strain ATCC 30010 / Neff)</name>
    <dbReference type="NCBI Taxonomy" id="1257118"/>
    <lineage>
        <taxon>Eukaryota</taxon>
        <taxon>Amoebozoa</taxon>
        <taxon>Discosea</taxon>
        <taxon>Longamoebia</taxon>
        <taxon>Centramoebida</taxon>
        <taxon>Acanthamoebidae</taxon>
        <taxon>Acanthamoeba</taxon>
    </lineage>
</organism>
<reference evidence="2 3" key="1">
    <citation type="journal article" date="2013" name="Genome Biol.">
        <title>Genome of Acanthamoeba castellanii highlights extensive lateral gene transfer and early evolution of tyrosine kinase signaling.</title>
        <authorList>
            <person name="Clarke M."/>
            <person name="Lohan A.J."/>
            <person name="Liu B."/>
            <person name="Lagkouvardos I."/>
            <person name="Roy S."/>
            <person name="Zafar N."/>
            <person name="Bertelli C."/>
            <person name="Schilde C."/>
            <person name="Kianianmomeni A."/>
            <person name="Burglin T.R."/>
            <person name="Frech C."/>
            <person name="Turcotte B."/>
            <person name="Kopec K.O."/>
            <person name="Synnott J.M."/>
            <person name="Choo C."/>
            <person name="Paponov I."/>
            <person name="Finkler A."/>
            <person name="Soon Heng Tan C."/>
            <person name="Hutchins A.P."/>
            <person name="Weinmeier T."/>
            <person name="Rattei T."/>
            <person name="Chu J.S."/>
            <person name="Gimenez G."/>
            <person name="Irimia M."/>
            <person name="Rigden D.J."/>
            <person name="Fitzpatrick D.A."/>
            <person name="Lorenzo-Morales J."/>
            <person name="Bateman A."/>
            <person name="Chiu C.H."/>
            <person name="Tang P."/>
            <person name="Hegemann P."/>
            <person name="Fromm H."/>
            <person name="Raoult D."/>
            <person name="Greub G."/>
            <person name="Miranda-Saavedra D."/>
            <person name="Chen N."/>
            <person name="Nash P."/>
            <person name="Ginger M.L."/>
            <person name="Horn M."/>
            <person name="Schaap P."/>
            <person name="Caler L."/>
            <person name="Loftus B."/>
        </authorList>
    </citation>
    <scope>NUCLEOTIDE SEQUENCE [LARGE SCALE GENOMIC DNA]</scope>
    <source>
        <strain evidence="2 3">Neff</strain>
    </source>
</reference>
<dbReference type="GeneID" id="14914425"/>
<evidence type="ECO:0000313" key="2">
    <source>
        <dbReference type="EMBL" id="ELR13788.1"/>
    </source>
</evidence>
<dbReference type="EMBL" id="KB008074">
    <property type="protein sequence ID" value="ELR13788.1"/>
    <property type="molecule type" value="Genomic_DNA"/>
</dbReference>
<dbReference type="RefSeq" id="XP_004335801.1">
    <property type="nucleotide sequence ID" value="XM_004335753.1"/>
</dbReference>
<dbReference type="KEGG" id="acan:ACA1_076410"/>
<evidence type="ECO:0000256" key="1">
    <source>
        <dbReference type="SAM" id="MobiDB-lite"/>
    </source>
</evidence>
<evidence type="ECO:0000313" key="3">
    <source>
        <dbReference type="Proteomes" id="UP000011083"/>
    </source>
</evidence>
<feature type="compositionally biased region" description="Polar residues" evidence="1">
    <location>
        <begin position="44"/>
        <end position="61"/>
    </location>
</feature>
<dbReference type="Proteomes" id="UP000011083">
    <property type="component" value="Unassembled WGS sequence"/>
</dbReference>
<protein>
    <submittedName>
        <fullName evidence="2">Uncharacterized protein</fullName>
    </submittedName>
</protein>
<feature type="compositionally biased region" description="Polar residues" evidence="1">
    <location>
        <begin position="1"/>
        <end position="13"/>
    </location>
</feature>
<accession>L8GM19</accession>
<name>L8GM19_ACACF</name>
<dbReference type="AlphaFoldDB" id="L8GM19"/>
<keyword evidence="3" id="KW-1185">Reference proteome</keyword>
<feature type="region of interest" description="Disordered" evidence="1">
    <location>
        <begin position="1"/>
        <end position="93"/>
    </location>
</feature>
<feature type="compositionally biased region" description="Basic and acidic residues" evidence="1">
    <location>
        <begin position="25"/>
        <end position="35"/>
    </location>
</feature>
<proteinExistence type="predicted"/>
<dbReference type="VEuPathDB" id="AmoebaDB:ACA1_076410"/>
<sequence length="93" mass="10102">MAESNPWKQQAKVNSAPAGAGSLKNKFEDLAKPEPKPQIIKGKTTWSSTGHSGDMSNQGKFQRQHQKPKRSDFGKWLTTTNNAGPAPSLSDLP</sequence>
<gene>
    <name evidence="2" type="ORF">ACA1_076410</name>
</gene>